<comment type="subcellular location">
    <subcellularLocation>
        <location evidence="1">Nucleus</location>
    </subcellularLocation>
</comment>
<dbReference type="GO" id="GO:0005643">
    <property type="term" value="C:nuclear pore"/>
    <property type="evidence" value="ECO:0007669"/>
    <property type="project" value="TreeGrafter"/>
</dbReference>
<evidence type="ECO:0000259" key="6">
    <source>
        <dbReference type="Pfam" id="PF23354"/>
    </source>
</evidence>
<evidence type="ECO:0000256" key="1">
    <source>
        <dbReference type="ARBA" id="ARBA00004123"/>
    </source>
</evidence>
<keyword evidence="3" id="KW-0539">Nucleus</keyword>
<dbReference type="EMBL" id="CAJFCW020000001">
    <property type="protein sequence ID" value="CAG9080764.1"/>
    <property type="molecule type" value="Genomic_DNA"/>
</dbReference>
<dbReference type="Proteomes" id="UP000783686">
    <property type="component" value="Unassembled WGS sequence"/>
</dbReference>
<evidence type="ECO:0000259" key="4">
    <source>
        <dbReference type="Pfam" id="PF11715"/>
    </source>
</evidence>
<dbReference type="InterPro" id="IPR056536">
    <property type="entry name" value="TPR_NUP160_C"/>
</dbReference>
<feature type="domain" description="Nucleoporin Nup120/160 beta-propeller" evidence="4">
    <location>
        <begin position="59"/>
        <end position="531"/>
    </location>
</feature>
<keyword evidence="8" id="KW-1185">Reference proteome</keyword>
<dbReference type="Pfam" id="PF11715">
    <property type="entry name" value="Beta-prop_Nup120_160"/>
    <property type="match status" value="1"/>
</dbReference>
<feature type="domain" description="NUP160 middle TPR" evidence="6">
    <location>
        <begin position="754"/>
        <end position="1022"/>
    </location>
</feature>
<name>A0A811JRW5_9BILA</name>
<evidence type="ECO:0000313" key="8">
    <source>
        <dbReference type="Proteomes" id="UP000614601"/>
    </source>
</evidence>
<dbReference type="Proteomes" id="UP000614601">
    <property type="component" value="Unassembled WGS sequence"/>
</dbReference>
<dbReference type="InterPro" id="IPR056535">
    <property type="entry name" value="TPR_NUP160_M"/>
</dbReference>
<feature type="domain" description="NUP160 C-terminal TPR" evidence="5">
    <location>
        <begin position="1066"/>
        <end position="1241"/>
    </location>
</feature>
<proteinExistence type="predicted"/>
<dbReference type="InterPro" id="IPR021717">
    <property type="entry name" value="Nucleoporin_Nup160"/>
</dbReference>
<dbReference type="InterPro" id="IPR059141">
    <property type="entry name" value="Beta-prop_Nup120_160"/>
</dbReference>
<reference evidence="7" key="1">
    <citation type="submission" date="2020-09" db="EMBL/GenBank/DDBJ databases">
        <authorList>
            <person name="Kikuchi T."/>
        </authorList>
    </citation>
    <scope>NUCLEOTIDE SEQUENCE</scope>
    <source>
        <strain evidence="7">SH1</strain>
    </source>
</reference>
<protein>
    <recommendedName>
        <fullName evidence="9">Nuclear pore complex protein Nup160 homolog</fullName>
    </recommendedName>
</protein>
<gene>
    <name evidence="7" type="ORF">BOKJ2_LOCUS864</name>
</gene>
<accession>A0A811JRW5</accession>
<keyword evidence="2" id="KW-0813">Transport</keyword>
<dbReference type="EMBL" id="CAJFDH010000001">
    <property type="protein sequence ID" value="CAD5206180.1"/>
    <property type="molecule type" value="Genomic_DNA"/>
</dbReference>
<dbReference type="PANTHER" id="PTHR21286">
    <property type="entry name" value="NUCLEAR PORE COMPLEX PROTEIN NUP160"/>
    <property type="match status" value="1"/>
</dbReference>
<dbReference type="Pfam" id="PF23354">
    <property type="entry name" value="TPR_NUP160_120_M"/>
    <property type="match status" value="1"/>
</dbReference>
<evidence type="ECO:0000259" key="5">
    <source>
        <dbReference type="Pfam" id="PF23347"/>
    </source>
</evidence>
<dbReference type="PANTHER" id="PTHR21286:SF0">
    <property type="entry name" value="NUCLEAR PORE COMPLEX PROTEIN NUP160"/>
    <property type="match status" value="1"/>
</dbReference>
<evidence type="ECO:0008006" key="9">
    <source>
        <dbReference type="Google" id="ProtNLM"/>
    </source>
</evidence>
<dbReference type="OrthoDB" id="5792595at2759"/>
<evidence type="ECO:0000256" key="2">
    <source>
        <dbReference type="ARBA" id="ARBA00022448"/>
    </source>
</evidence>
<dbReference type="Pfam" id="PF23347">
    <property type="entry name" value="TPR_Nup160_C"/>
    <property type="match status" value="1"/>
</dbReference>
<dbReference type="GO" id="GO:0017056">
    <property type="term" value="F:structural constituent of nuclear pore"/>
    <property type="evidence" value="ECO:0007669"/>
    <property type="project" value="TreeGrafter"/>
</dbReference>
<evidence type="ECO:0000256" key="3">
    <source>
        <dbReference type="ARBA" id="ARBA00023242"/>
    </source>
</evidence>
<comment type="caution">
    <text evidence="7">The sequence shown here is derived from an EMBL/GenBank/DDBJ whole genome shotgun (WGS) entry which is preliminary data.</text>
</comment>
<evidence type="ECO:0000313" key="7">
    <source>
        <dbReference type="EMBL" id="CAD5206180.1"/>
    </source>
</evidence>
<organism evidence="7 8">
    <name type="scientific">Bursaphelenchus okinawaensis</name>
    <dbReference type="NCBI Taxonomy" id="465554"/>
    <lineage>
        <taxon>Eukaryota</taxon>
        <taxon>Metazoa</taxon>
        <taxon>Ecdysozoa</taxon>
        <taxon>Nematoda</taxon>
        <taxon>Chromadorea</taxon>
        <taxon>Rhabditida</taxon>
        <taxon>Tylenchina</taxon>
        <taxon>Tylenchomorpha</taxon>
        <taxon>Aphelenchoidea</taxon>
        <taxon>Aphelenchoididae</taxon>
        <taxon>Bursaphelenchus</taxon>
    </lineage>
</organism>
<sequence>MKIFNSTEVVFSQSYFPSRTNNVLQVKTDSTVRTLALTEVPETAGSFSFPQDTVGFNNRVIFWRTESSRLYLNEVNATRDYSENSLYIDFAPSVIVQGTALLLCRDILVLVVPTQSCIHRFKIRLAGKNNVDQTFTNKSVLSFFPRQEFLQQVHDCHYFSNALIASSVHVTLDRIGNCYCSVVANKNQLLLLNMKNQVNSKNGYEETLLREGYGLNRLWTSSDQDSVILHATSVLLDDDLFVLSVHEDGRLKVWSVNENAIKSSYNLATFLKKDNVVEVENVYMKFTEVYGRIYLVMKVQLVRRVKFLFFEFSDGELIKKRQVDLDAASVVDFLTTKSVADKDELTLWVCNRESFGEEKLNGMFQPYSMQKCSVILNRDHSSVWEEIQTTAANTKNIDIINRSKIEAVRRRILGGETYSFDMVERAIQTLCKAPGVKFEYMDWPSLSSYVDGFVNSGMFKTLYLSKEDQHAFSATNNLEEDGFKKAKDKFWIMLDKYCSQFQEQLINPIALWHDSVLGLIGCIQQARFTIYLEPDYAMMRATEQNKQVLQKLIKISENFLEEDCDFRGVAAHDYKFLMTHLDVMLDVFKWFSERTPEVITGELVSIKSDYVYSSFSTGFMSAALRHRILNRLMFSKCISSLVKLTEVDKAGKSTEKSYDVYLKVSNARRPINQIREFYYNLYQALSTRFISGRDSSSRSVALNLAEAFYRFGGQILPSVVDDEMDADGSFDQIPSSKFVAFCMDAVNRTILSLWPNSTTMAFPHFLAKNLFYDHLRNYCQLNEPYLSNLLYAFNFYKGISLSGLGYPQEADLAFQEALQGIEMGDEALNRALCSYTNREYPYEHNLCEFYAATMSIFKLSNHGEFVIRSGNLALKSAEKFESIEDNPELMSEIYQRMFSQFVFDKKYNEAVKVLHSNPVPTVQLHCLRFLIGTLLDLNETKILISLPYITLGDKVAEMLETRCKSQNPLTENGLFNTVYAFYFKRFEYQKAAQTLYSLVWKLKLMPQNREILEKRCRLLACVSQTLELLGDDRVSLQIDVETVMPEAMGEVRESVIDKIQVPKQKILEEFMLLEARLALCDADTYDKGPPMETEDVYSGVITHKNYDLAFVLQRTFGLRVTDLICSLTLECLKLGFKEPEVTPIWVVHNRRFVDNIRSQKTQPQHWRILITYVDLSLASPQDDSFVLRKVLEMFLERSLDVPEWLTTRYLKVNVRDFLAELIEYNQIAYGLTVVTDYLEQLIRSRPKLEQLHNIPFVLINNLLTFAEAQNTPKVMEESKKAQNSLRRAVRAFKIVQSC</sequence>